<dbReference type="RefSeq" id="WP_135674961.1">
    <property type="nucleotide sequence ID" value="NZ_RQFL01000008.1"/>
</dbReference>
<name>A0A4R9IS50_9LEPT</name>
<sequence length="387" mass="43531">MSVKIGIIADIHLQGGLDSKEAKALMKASAILDRENVDMVIIAGDIFEDVSTEEQRLVFRNFLDSFHPTFPKLIIRGNHDKPKDLMVYNDRESRASYVSERPETIKLFLGGAENGSWFQFLTIPHFSAGALALQSKSVEQLGEKGTNAFMDLLDSYYNKIQTSDIPSFVPFHGTISGAKLDNEKIPKLNGIHLPLGLLETFGCPVVGGHYHKIQKVGKNVWYPGSITRQTWGESLDDKGLLIWSWDGSWAPEPEFFSLDPEPMKSFNATWDGEKFLDETGKEINLDSLSQEKSKIRFRYNVAKELSHTVPKDLKEKLTAIDPEVKIEKTTNITVVIRNEEIAKANDIEGSLRIYFQSKGMSEADIEAHLNERKQILSDIETKTEVAV</sequence>
<accession>A0A4R9IS50</accession>
<dbReference type="EMBL" id="RQFL01000008">
    <property type="protein sequence ID" value="TGK94353.1"/>
    <property type="molecule type" value="Genomic_DNA"/>
</dbReference>
<dbReference type="OrthoDB" id="9773856at2"/>
<evidence type="ECO:0000259" key="1">
    <source>
        <dbReference type="Pfam" id="PF00149"/>
    </source>
</evidence>
<protein>
    <submittedName>
        <fullName evidence="2">Calcineurin</fullName>
    </submittedName>
</protein>
<evidence type="ECO:0000313" key="3">
    <source>
        <dbReference type="EMBL" id="TGK94353.1"/>
    </source>
</evidence>
<reference evidence="3" key="1">
    <citation type="submission" date="2018-10" db="EMBL/GenBank/DDBJ databases">
        <authorList>
            <person name="Vincent A.T."/>
            <person name="Schiettekatte O."/>
            <person name="Bourhy P."/>
            <person name="Veyrier F.J."/>
            <person name="Picardeau M."/>
        </authorList>
    </citation>
    <scope>NUCLEOTIDE SEQUENCE</scope>
    <source>
        <strain evidence="3">201800281</strain>
    </source>
</reference>
<dbReference type="PANTHER" id="PTHR30337">
    <property type="entry name" value="COMPONENT OF ATP-DEPENDENT DSDNA EXONUCLEASE"/>
    <property type="match status" value="1"/>
</dbReference>
<dbReference type="AlphaFoldDB" id="A0A4R9IS50"/>
<dbReference type="Gene3D" id="3.60.21.10">
    <property type="match status" value="1"/>
</dbReference>
<dbReference type="Proteomes" id="UP000297918">
    <property type="component" value="Unassembled WGS sequence"/>
</dbReference>
<dbReference type="SUPFAM" id="SSF56300">
    <property type="entry name" value="Metallo-dependent phosphatases"/>
    <property type="match status" value="1"/>
</dbReference>
<dbReference type="InterPro" id="IPR004843">
    <property type="entry name" value="Calcineurin-like_PHP"/>
</dbReference>
<keyword evidence="5" id="KW-1185">Reference proteome</keyword>
<dbReference type="Proteomes" id="UP000297394">
    <property type="component" value="Unassembled WGS sequence"/>
</dbReference>
<dbReference type="GO" id="GO:0016787">
    <property type="term" value="F:hydrolase activity"/>
    <property type="evidence" value="ECO:0007669"/>
    <property type="project" value="InterPro"/>
</dbReference>
<dbReference type="InterPro" id="IPR029052">
    <property type="entry name" value="Metallo-depent_PP-like"/>
</dbReference>
<comment type="caution">
    <text evidence="2">The sequence shown here is derived from an EMBL/GenBank/DDBJ whole genome shotgun (WGS) entry which is preliminary data.</text>
</comment>
<gene>
    <name evidence="2" type="ORF">EHQ23_19500</name>
    <name evidence="3" type="ORF">EHQ26_03195</name>
</gene>
<feature type="domain" description="Calcineurin-like phosphoesterase" evidence="1">
    <location>
        <begin position="4"/>
        <end position="211"/>
    </location>
</feature>
<evidence type="ECO:0000313" key="4">
    <source>
        <dbReference type="Proteomes" id="UP000297394"/>
    </source>
</evidence>
<dbReference type="Pfam" id="PF00149">
    <property type="entry name" value="Metallophos"/>
    <property type="match status" value="1"/>
</dbReference>
<dbReference type="EMBL" id="RQFM01000031">
    <property type="protein sequence ID" value="TGK79242.1"/>
    <property type="molecule type" value="Genomic_DNA"/>
</dbReference>
<dbReference type="InterPro" id="IPR050535">
    <property type="entry name" value="DNA_Repair-Maintenance_Comp"/>
</dbReference>
<reference evidence="4 5" key="2">
    <citation type="journal article" date="2019" name="PLoS Negl. Trop. Dis.">
        <title>Revisiting the worldwide diversity of Leptospira species in the environment.</title>
        <authorList>
            <person name="Vincent A.T."/>
            <person name="Schiettekatte O."/>
            <person name="Bourhy P."/>
            <person name="Veyrier F.J."/>
            <person name="Picardeau M."/>
        </authorList>
    </citation>
    <scope>NUCLEOTIDE SEQUENCE [LARGE SCALE GENOMIC DNA]</scope>
    <source>
        <strain evidence="2 4">201800280</strain>
        <strain evidence="5">201800281</strain>
    </source>
</reference>
<organism evidence="2 4">
    <name type="scientific">Leptospira bourretii</name>
    <dbReference type="NCBI Taxonomy" id="2484962"/>
    <lineage>
        <taxon>Bacteria</taxon>
        <taxon>Pseudomonadati</taxon>
        <taxon>Spirochaetota</taxon>
        <taxon>Spirochaetia</taxon>
        <taxon>Leptospirales</taxon>
        <taxon>Leptospiraceae</taxon>
        <taxon>Leptospira</taxon>
    </lineage>
</organism>
<evidence type="ECO:0000313" key="5">
    <source>
        <dbReference type="Proteomes" id="UP000297918"/>
    </source>
</evidence>
<evidence type="ECO:0000313" key="2">
    <source>
        <dbReference type="EMBL" id="TGK79242.1"/>
    </source>
</evidence>
<proteinExistence type="predicted"/>